<dbReference type="AlphaFoldDB" id="A0A1D7TFZ9"/>
<evidence type="ECO:0000256" key="7">
    <source>
        <dbReference type="SAM" id="Phobius"/>
    </source>
</evidence>
<feature type="transmembrane region" description="Helical" evidence="7">
    <location>
        <begin position="171"/>
        <end position="189"/>
    </location>
</feature>
<evidence type="ECO:0000256" key="6">
    <source>
        <dbReference type="ARBA" id="ARBA00023014"/>
    </source>
</evidence>
<dbReference type="PROSITE" id="PS51379">
    <property type="entry name" value="4FE4S_FER_2"/>
    <property type="match status" value="1"/>
</dbReference>
<keyword evidence="7" id="KW-0812">Transmembrane</keyword>
<dbReference type="PANTHER" id="PTHR30176:SF3">
    <property type="entry name" value="FERREDOXIN-TYPE PROTEIN NAPH"/>
    <property type="match status" value="1"/>
</dbReference>
<dbReference type="GO" id="GO:0005886">
    <property type="term" value="C:plasma membrane"/>
    <property type="evidence" value="ECO:0007669"/>
    <property type="project" value="TreeGrafter"/>
</dbReference>
<dbReference type="InterPro" id="IPR013783">
    <property type="entry name" value="Ig-like_fold"/>
</dbReference>
<dbReference type="InterPro" id="IPR017896">
    <property type="entry name" value="4Fe4S_Fe-S-bd"/>
</dbReference>
<name>A0A1D7TFZ9_9BACT</name>
<feature type="transmembrane region" description="Helical" evidence="7">
    <location>
        <begin position="64"/>
        <end position="90"/>
    </location>
</feature>
<keyword evidence="2" id="KW-0004">4Fe-4S</keyword>
<feature type="transmembrane region" description="Helical" evidence="7">
    <location>
        <begin position="21"/>
        <end position="44"/>
    </location>
</feature>
<feature type="transmembrane region" description="Helical" evidence="7">
    <location>
        <begin position="133"/>
        <end position="155"/>
    </location>
</feature>
<dbReference type="Gene3D" id="3.30.70.20">
    <property type="match status" value="1"/>
</dbReference>
<dbReference type="NCBIfam" id="TIGR02745">
    <property type="entry name" value="ccoG_rdxA_fixG"/>
    <property type="match status" value="1"/>
</dbReference>
<feature type="transmembrane region" description="Helical" evidence="7">
    <location>
        <begin position="315"/>
        <end position="333"/>
    </location>
</feature>
<evidence type="ECO:0000313" key="9">
    <source>
        <dbReference type="EMBL" id="AOO63925.1"/>
    </source>
</evidence>
<dbReference type="InterPro" id="IPR032879">
    <property type="entry name" value="FixG_C"/>
</dbReference>
<feature type="domain" description="4Fe-4S ferredoxin-type" evidence="8">
    <location>
        <begin position="237"/>
        <end position="265"/>
    </location>
</feature>
<organism evidence="9 10">
    <name type="scientific">Sulfurospirillum halorespirans DSM 13726</name>
    <dbReference type="NCBI Taxonomy" id="1193502"/>
    <lineage>
        <taxon>Bacteria</taxon>
        <taxon>Pseudomonadati</taxon>
        <taxon>Campylobacterota</taxon>
        <taxon>Epsilonproteobacteria</taxon>
        <taxon>Campylobacterales</taxon>
        <taxon>Sulfurospirillaceae</taxon>
        <taxon>Sulfurospirillum</taxon>
    </lineage>
</organism>
<keyword evidence="7" id="KW-0472">Membrane</keyword>
<dbReference type="GO" id="GO:0046872">
    <property type="term" value="F:metal ion binding"/>
    <property type="evidence" value="ECO:0007669"/>
    <property type="project" value="UniProtKB-KW"/>
</dbReference>
<dbReference type="PATRIC" id="fig|1193502.14.peg.130"/>
<dbReference type="InterPro" id="IPR017900">
    <property type="entry name" value="4Fe4S_Fe_S_CS"/>
</dbReference>
<dbReference type="Proteomes" id="UP000094609">
    <property type="component" value="Chromosome"/>
</dbReference>
<dbReference type="STRING" id="1193502.SHALO_0128"/>
<keyword evidence="10" id="KW-1185">Reference proteome</keyword>
<evidence type="ECO:0000256" key="3">
    <source>
        <dbReference type="ARBA" id="ARBA00022723"/>
    </source>
</evidence>
<dbReference type="RefSeq" id="WP_069476924.1">
    <property type="nucleotide sequence ID" value="NZ_CP017111.1"/>
</dbReference>
<keyword evidence="5" id="KW-0408">Iron</keyword>
<dbReference type="Pfam" id="PF13746">
    <property type="entry name" value="Fer4_18"/>
    <property type="match status" value="1"/>
</dbReference>
<reference evidence="10" key="1">
    <citation type="submission" date="2016-08" db="EMBL/GenBank/DDBJ databases">
        <title>Complete genome sequence of the organohalide-respiring Epsilonproteobacterium Sulfurospirillum halorespirans.</title>
        <authorList>
            <person name="Goris T."/>
            <person name="Zimmermann J."/>
            <person name="Schenz B."/>
            <person name="Lemos M."/>
            <person name="Hackermueller J."/>
            <person name="Diekert G."/>
        </authorList>
    </citation>
    <scope>NUCLEOTIDE SEQUENCE [LARGE SCALE GENOMIC DNA]</scope>
    <source>
        <strain>DSM 13726</strain>
        <strain evidence="10">PCE-M2</strain>
    </source>
</reference>
<dbReference type="PANTHER" id="PTHR30176">
    <property type="entry name" value="FERREDOXIN-TYPE PROTEIN NAPH"/>
    <property type="match status" value="1"/>
</dbReference>
<proteinExistence type="predicted"/>
<keyword evidence="4" id="KW-0249">Electron transport</keyword>
<evidence type="ECO:0000256" key="5">
    <source>
        <dbReference type="ARBA" id="ARBA00023004"/>
    </source>
</evidence>
<keyword evidence="1" id="KW-0813">Transport</keyword>
<dbReference type="InterPro" id="IPR051684">
    <property type="entry name" value="Electron_Trans/Redox"/>
</dbReference>
<evidence type="ECO:0000259" key="8">
    <source>
        <dbReference type="PROSITE" id="PS51379"/>
    </source>
</evidence>
<dbReference type="GO" id="GO:0051539">
    <property type="term" value="F:4 iron, 4 sulfur cluster binding"/>
    <property type="evidence" value="ECO:0007669"/>
    <property type="project" value="UniProtKB-KW"/>
</dbReference>
<evidence type="ECO:0000256" key="4">
    <source>
        <dbReference type="ARBA" id="ARBA00022982"/>
    </source>
</evidence>
<protein>
    <submittedName>
        <fullName evidence="9">FixG-like membrane-integral 4Fe4S cluster protein</fullName>
    </submittedName>
</protein>
<dbReference type="Pfam" id="PF12801">
    <property type="entry name" value="Fer4_5"/>
    <property type="match status" value="1"/>
</dbReference>
<keyword evidence="7" id="KW-1133">Transmembrane helix</keyword>
<evidence type="ECO:0000256" key="1">
    <source>
        <dbReference type="ARBA" id="ARBA00022448"/>
    </source>
</evidence>
<gene>
    <name evidence="9" type="ORF">SHALO_0128</name>
</gene>
<dbReference type="InterPro" id="IPR014116">
    <property type="entry name" value="Cyt_c_oxidase_cbb3_FixG"/>
</dbReference>
<dbReference type="EMBL" id="CP017111">
    <property type="protein sequence ID" value="AOO63925.1"/>
    <property type="molecule type" value="Genomic_DNA"/>
</dbReference>
<dbReference type="PROSITE" id="PS00198">
    <property type="entry name" value="4FE4S_FER_1"/>
    <property type="match status" value="1"/>
</dbReference>
<accession>A0A1D7TFZ9</accession>
<dbReference type="Pfam" id="PF11614">
    <property type="entry name" value="FixG_C"/>
    <property type="match status" value="1"/>
</dbReference>
<dbReference type="SUPFAM" id="SSF54862">
    <property type="entry name" value="4Fe-4S ferredoxins"/>
    <property type="match status" value="1"/>
</dbReference>
<sequence length="455" mass="52204">MNCNSDCSTQPIYYRIKRYSVFGIITLIALILPFITVEGKHFFLLSFDKKQLNLFFTAFDMQELYLMPFVIMLFFLGIFFITTLGGRVWCGWSCPQTIFRVIFRDLIQTQLLGIRKNIHNKQKEPEGQIVKRFVAVVIWACLALLAASNFLWYFIPPEDFFVYLQNPLDNSIMYGFLIGITAFLVYDVVTLKENFCVYICPYARIQSALFDENTIQTIYDEKRGGKIYDEKGHKLGSKPPLATDDCTGCEACVRVCPTHIDIRKGMQLECINCLECADACTPVMEKLGKTSLITWTSYNAAEKGVKTQYFRFRTIAYMVALSIALIGLFAMGTQKEYMLLNINRTSQLYKMADDGKTVENVYTFLFQNTDSKDHLYYFDISNNDIKIEKPSEPFLLKAGEKVKKVVILVSVPKELKVEGEDLPITVKAFAVDAKETIIVERHTIFIYPKKSDVQP</sequence>
<evidence type="ECO:0000313" key="10">
    <source>
        <dbReference type="Proteomes" id="UP000094609"/>
    </source>
</evidence>
<evidence type="ECO:0000256" key="2">
    <source>
        <dbReference type="ARBA" id="ARBA00022485"/>
    </source>
</evidence>
<keyword evidence="6" id="KW-0411">Iron-sulfur</keyword>
<dbReference type="KEGG" id="shal:SHALO_0128"/>
<dbReference type="Gene3D" id="2.60.40.10">
    <property type="entry name" value="Immunoglobulins"/>
    <property type="match status" value="1"/>
</dbReference>
<keyword evidence="3" id="KW-0479">Metal-binding</keyword>